<evidence type="ECO:0008006" key="4">
    <source>
        <dbReference type="Google" id="ProtNLM"/>
    </source>
</evidence>
<feature type="signal peptide" evidence="1">
    <location>
        <begin position="1"/>
        <end position="34"/>
    </location>
</feature>
<gene>
    <name evidence="2" type="ORF">QR680_018646</name>
</gene>
<sequence length="77" mass="8390">MSVVGTFYKASPPGKSSTIFCAFQLLLLLAFVVAVTFAGRDCGKSYPCETTKDCQILTFCKSDGCCWNPWNLPPSVQ</sequence>
<evidence type="ECO:0000313" key="2">
    <source>
        <dbReference type="EMBL" id="KAK0406557.1"/>
    </source>
</evidence>
<feature type="chain" id="PRO_5041390597" description="P-type domain-containing protein" evidence="1">
    <location>
        <begin position="35"/>
        <end position="77"/>
    </location>
</feature>
<keyword evidence="1" id="KW-0732">Signal</keyword>
<protein>
    <recommendedName>
        <fullName evidence="4">P-type domain-containing protein</fullName>
    </recommendedName>
</protein>
<dbReference type="AlphaFoldDB" id="A0AA39HKY1"/>
<reference evidence="2" key="1">
    <citation type="submission" date="2023-06" db="EMBL/GenBank/DDBJ databases">
        <title>Genomic analysis of the entomopathogenic nematode Steinernema hermaphroditum.</title>
        <authorList>
            <person name="Schwarz E.M."/>
            <person name="Heppert J.K."/>
            <person name="Baniya A."/>
            <person name="Schwartz H.T."/>
            <person name="Tan C.-H."/>
            <person name="Antoshechkin I."/>
            <person name="Sternberg P.W."/>
            <person name="Goodrich-Blair H."/>
            <person name="Dillman A.R."/>
        </authorList>
    </citation>
    <scope>NUCLEOTIDE SEQUENCE</scope>
    <source>
        <strain evidence="2">PS9179</strain>
        <tissue evidence="2">Whole animal</tissue>
    </source>
</reference>
<dbReference type="Proteomes" id="UP001175271">
    <property type="component" value="Unassembled WGS sequence"/>
</dbReference>
<evidence type="ECO:0000313" key="3">
    <source>
        <dbReference type="Proteomes" id="UP001175271"/>
    </source>
</evidence>
<accession>A0AA39HKY1</accession>
<organism evidence="2 3">
    <name type="scientific">Steinernema hermaphroditum</name>
    <dbReference type="NCBI Taxonomy" id="289476"/>
    <lineage>
        <taxon>Eukaryota</taxon>
        <taxon>Metazoa</taxon>
        <taxon>Ecdysozoa</taxon>
        <taxon>Nematoda</taxon>
        <taxon>Chromadorea</taxon>
        <taxon>Rhabditida</taxon>
        <taxon>Tylenchina</taxon>
        <taxon>Panagrolaimomorpha</taxon>
        <taxon>Strongyloidoidea</taxon>
        <taxon>Steinernematidae</taxon>
        <taxon>Steinernema</taxon>
    </lineage>
</organism>
<evidence type="ECO:0000256" key="1">
    <source>
        <dbReference type="SAM" id="SignalP"/>
    </source>
</evidence>
<name>A0AA39HKY1_9BILA</name>
<proteinExistence type="predicted"/>
<dbReference type="EMBL" id="JAUCMV010000004">
    <property type="protein sequence ID" value="KAK0406557.1"/>
    <property type="molecule type" value="Genomic_DNA"/>
</dbReference>
<comment type="caution">
    <text evidence="2">The sequence shown here is derived from an EMBL/GenBank/DDBJ whole genome shotgun (WGS) entry which is preliminary data.</text>
</comment>
<keyword evidence="3" id="KW-1185">Reference proteome</keyword>